<dbReference type="GO" id="GO:0005829">
    <property type="term" value="C:cytosol"/>
    <property type="evidence" value="ECO:0007669"/>
    <property type="project" value="TreeGrafter"/>
</dbReference>
<dbReference type="PANTHER" id="PTHR10728">
    <property type="entry name" value="CYTOSOLIC PHOSPHOLIPASE A2"/>
    <property type="match status" value="1"/>
</dbReference>
<dbReference type="EnsemblBacteria" id="ABC21286">
    <property type="protein sequence ID" value="ABC21286"/>
    <property type="gene ID" value="Rru_A0481"/>
</dbReference>
<organism evidence="1 2">
    <name type="scientific">Rhodospirillum rubrum (strain ATCC 11170 / ATH 1.1.1 / DSM 467 / LMG 4362 / NCIMB 8255 / S1)</name>
    <dbReference type="NCBI Taxonomy" id="269796"/>
    <lineage>
        <taxon>Bacteria</taxon>
        <taxon>Pseudomonadati</taxon>
        <taxon>Pseudomonadota</taxon>
        <taxon>Alphaproteobacteria</taxon>
        <taxon>Rhodospirillales</taxon>
        <taxon>Rhodospirillaceae</taxon>
        <taxon>Rhodospirillum</taxon>
    </lineage>
</organism>
<dbReference type="STRING" id="269796.Rru_A0481"/>
<evidence type="ECO:0000313" key="2">
    <source>
        <dbReference type="Proteomes" id="UP000001929"/>
    </source>
</evidence>
<dbReference type="EMBL" id="CP000230">
    <property type="protein sequence ID" value="ABC21286.1"/>
    <property type="molecule type" value="Genomic_DNA"/>
</dbReference>
<dbReference type="RefSeq" id="WP_011388240.1">
    <property type="nucleotide sequence ID" value="NC_007643.1"/>
</dbReference>
<dbReference type="InterPro" id="IPR016035">
    <property type="entry name" value="Acyl_Trfase/lysoPLipase"/>
</dbReference>
<dbReference type="Proteomes" id="UP000001929">
    <property type="component" value="Chromosome"/>
</dbReference>
<keyword evidence="2" id="KW-1185">Reference proteome</keyword>
<dbReference type="HOGENOM" id="CLU_495111_0_0_5"/>
<evidence type="ECO:0008006" key="3">
    <source>
        <dbReference type="Google" id="ProtNLM"/>
    </source>
</evidence>
<name>Q2RX59_RHORT</name>
<dbReference type="eggNOG" id="COG1752">
    <property type="taxonomic scope" value="Bacteria"/>
</dbReference>
<protein>
    <recommendedName>
        <fullName evidence="3">PNPLA domain-containing protein</fullName>
    </recommendedName>
</protein>
<dbReference type="SUPFAM" id="SSF52151">
    <property type="entry name" value="FabD/lysophospholipase-like"/>
    <property type="match status" value="1"/>
</dbReference>
<evidence type="ECO:0000313" key="1">
    <source>
        <dbReference type="EMBL" id="ABC21286.1"/>
    </source>
</evidence>
<dbReference type="GO" id="GO:0004623">
    <property type="term" value="F:phospholipase A2 activity"/>
    <property type="evidence" value="ECO:0007669"/>
    <property type="project" value="TreeGrafter"/>
</dbReference>
<dbReference type="KEGG" id="rru:Rru_A0481"/>
<dbReference type="PANTHER" id="PTHR10728:SF40">
    <property type="entry name" value="PATATIN FAMILY PROTEIN"/>
    <property type="match status" value="1"/>
</dbReference>
<accession>Q2RX59</accession>
<dbReference type="AlphaFoldDB" id="Q2RX59"/>
<gene>
    <name evidence="1" type="ordered locus">Rru_A0481</name>
</gene>
<sequence length="622" mass="65905">MSQTYHITPYPDPIGERPPTTPVLGVCFSGGGSRSLSCTLGQLSALLTLADPLTPSQPLIKRVAYVSSVSGGSWAAVPFTYLPPSIGGKPVADTDILISPQPPNALISGSPSSASPANVSYLAPLSLGRVPGNFNDFNIAKFAWTWMVHYHLDWSWLWITAVGEFVLKGFGLYQAGTQTRLTPSTYFSLSDDYIAAHILPANPSLTTSDFYKPRAGRPTLIVNFNLLQDKAEAPQVPVQATPVSTGLPGASPDGALVGGGACESLGFGTTLAGDATANPLSVTQAGRYSLCDITGCSSAFFAQWLQQHLSPHFRAMEDELAVSPEKLAVAPADIAQTKIRLRSLIEQADAPRARALADSSLPSPKTKAEVYALAARNAPFPVIPQYDYWPIAPKGQPSSTQNYGFTDGGTFDNTGLLGLLARTLGDIKAIAFVNCEQPLAFTPGNTDLIVDEQLALLFGYGAYDSAKNTYPSYGGMSPTQPMSYVQIFDDSQGGGFSGLRQALRQASCAGGSTLGADIAWARQSLVTVANPVAALDAGRKVDVLWVYNNRVDRWQSQILDRTLKADLKSGQASDPSGPLANFPNYSTASQLSLDAEAVNMLAQLSAWTVGQLSNEIAALMNA</sequence>
<reference evidence="1 2" key="1">
    <citation type="journal article" date="2011" name="Stand. Genomic Sci.">
        <title>Complete genome sequence of Rhodospirillum rubrum type strain (S1).</title>
        <authorList>
            <person name="Munk A.C."/>
            <person name="Copeland A."/>
            <person name="Lucas S."/>
            <person name="Lapidus A."/>
            <person name="Del Rio T.G."/>
            <person name="Barry K."/>
            <person name="Detter J.C."/>
            <person name="Hammon N."/>
            <person name="Israni S."/>
            <person name="Pitluck S."/>
            <person name="Brettin T."/>
            <person name="Bruce D."/>
            <person name="Han C."/>
            <person name="Tapia R."/>
            <person name="Gilna P."/>
            <person name="Schmutz J."/>
            <person name="Larimer F."/>
            <person name="Land M."/>
            <person name="Kyrpides N.C."/>
            <person name="Mavromatis K."/>
            <person name="Richardson P."/>
            <person name="Rohde M."/>
            <person name="Goker M."/>
            <person name="Klenk H.P."/>
            <person name="Zhang Y."/>
            <person name="Roberts G.P."/>
            <person name="Reslewic S."/>
            <person name="Schwartz D.C."/>
        </authorList>
    </citation>
    <scope>NUCLEOTIDE SEQUENCE [LARGE SCALE GENOMIC DNA]</scope>
    <source>
        <strain evidence="2">ATCC 11170 / ATH 1.1.1 / DSM 467 / LMG 4362 / NCIMB 8255 / S1</strain>
    </source>
</reference>
<dbReference type="GO" id="GO:0046475">
    <property type="term" value="P:glycerophospholipid catabolic process"/>
    <property type="evidence" value="ECO:0007669"/>
    <property type="project" value="TreeGrafter"/>
</dbReference>
<dbReference type="Gene3D" id="3.40.1090.10">
    <property type="entry name" value="Cytosolic phospholipase A2 catalytic domain"/>
    <property type="match status" value="1"/>
</dbReference>
<proteinExistence type="predicted"/>
<dbReference type="PATRIC" id="fig|269796.9.peg.538"/>